<feature type="region of interest" description="Disordered" evidence="1">
    <location>
        <begin position="148"/>
        <end position="172"/>
    </location>
</feature>
<gene>
    <name evidence="2" type="ORF">EXIGLDRAFT_298782</name>
</gene>
<feature type="region of interest" description="Disordered" evidence="1">
    <location>
        <begin position="82"/>
        <end position="129"/>
    </location>
</feature>
<dbReference type="Proteomes" id="UP000077266">
    <property type="component" value="Unassembled WGS sequence"/>
</dbReference>
<dbReference type="EMBL" id="KV425917">
    <property type="protein sequence ID" value="KZV98568.1"/>
    <property type="molecule type" value="Genomic_DNA"/>
</dbReference>
<evidence type="ECO:0000313" key="3">
    <source>
        <dbReference type="Proteomes" id="UP000077266"/>
    </source>
</evidence>
<feature type="region of interest" description="Disordered" evidence="1">
    <location>
        <begin position="18"/>
        <end position="65"/>
    </location>
</feature>
<organism evidence="2 3">
    <name type="scientific">Exidia glandulosa HHB12029</name>
    <dbReference type="NCBI Taxonomy" id="1314781"/>
    <lineage>
        <taxon>Eukaryota</taxon>
        <taxon>Fungi</taxon>
        <taxon>Dikarya</taxon>
        <taxon>Basidiomycota</taxon>
        <taxon>Agaricomycotina</taxon>
        <taxon>Agaricomycetes</taxon>
        <taxon>Auriculariales</taxon>
        <taxon>Exidiaceae</taxon>
        <taxon>Exidia</taxon>
    </lineage>
</organism>
<sequence>MAWHAPFTYISQAAAVAKRKAGRLPSPTPPAPTSTREDMELESVQHRGRRSPIPPSDAYPGTRLLPAFTPRLAPRIAAAASKAFSASRSPSASVTTDSNASGDKSAPIPTSCDADASDDPTSGFPALLHPSTPRVALPFPLSVVPSPSYSDTGDSGYASGAESTKPSPVCSPVSLDPHVQEPPACVSDTQTVAVNANPPDTGAGLVSPTNSLVAATPMNAHVAVGHPLADDANKHDFIVVNAPTTTSLPSAFPFASRAPAPAADVFLSVPPVPTTTVDVPHTPLSLDIIAEIADILLATPGFTTRPRRPLPRRARVNGAPAAAVASAKTVTARAVSSSAPAAPVAASGRPVPSSAVAKRACVDGVRSTGPVESTFADVKSSTAAAAVKSSSAPVASTRPPLRLYRPPLVIVRQEKEKVSHRVMKVRLGNRLAAMMQARMQAQAASLHCE</sequence>
<keyword evidence="3" id="KW-1185">Reference proteome</keyword>
<evidence type="ECO:0000256" key="1">
    <source>
        <dbReference type="SAM" id="MobiDB-lite"/>
    </source>
</evidence>
<feature type="compositionally biased region" description="Low complexity" evidence="1">
    <location>
        <begin position="82"/>
        <end position="93"/>
    </location>
</feature>
<protein>
    <submittedName>
        <fullName evidence="2">Uncharacterized protein</fullName>
    </submittedName>
</protein>
<name>A0A165LZY5_EXIGL</name>
<reference evidence="2 3" key="1">
    <citation type="journal article" date="2016" name="Mol. Biol. Evol.">
        <title>Comparative Genomics of Early-Diverging Mushroom-Forming Fungi Provides Insights into the Origins of Lignocellulose Decay Capabilities.</title>
        <authorList>
            <person name="Nagy L.G."/>
            <person name="Riley R."/>
            <person name="Tritt A."/>
            <person name="Adam C."/>
            <person name="Daum C."/>
            <person name="Floudas D."/>
            <person name="Sun H."/>
            <person name="Yadav J.S."/>
            <person name="Pangilinan J."/>
            <person name="Larsson K.H."/>
            <person name="Matsuura K."/>
            <person name="Barry K."/>
            <person name="Labutti K."/>
            <person name="Kuo R."/>
            <person name="Ohm R.A."/>
            <person name="Bhattacharya S.S."/>
            <person name="Shirouzu T."/>
            <person name="Yoshinaga Y."/>
            <person name="Martin F.M."/>
            <person name="Grigoriev I.V."/>
            <person name="Hibbett D.S."/>
        </authorList>
    </citation>
    <scope>NUCLEOTIDE SEQUENCE [LARGE SCALE GENOMIC DNA]</scope>
    <source>
        <strain evidence="2 3">HHB12029</strain>
    </source>
</reference>
<dbReference type="AlphaFoldDB" id="A0A165LZY5"/>
<accession>A0A165LZY5</accession>
<proteinExistence type="predicted"/>
<evidence type="ECO:0000313" key="2">
    <source>
        <dbReference type="EMBL" id="KZV98568.1"/>
    </source>
</evidence>
<dbReference type="InParanoid" id="A0A165LZY5"/>